<keyword evidence="2" id="KW-0805">Transcription regulation</keyword>
<dbReference type="InterPro" id="IPR014284">
    <property type="entry name" value="RNA_pol_sigma-70_dom"/>
</dbReference>
<gene>
    <name evidence="8" type="ORF">DFJ67_6164</name>
</gene>
<name>A0A3D9ZRV9_9ACTN</name>
<dbReference type="AlphaFoldDB" id="A0A3D9ZRV9"/>
<dbReference type="GO" id="GO:0003677">
    <property type="term" value="F:DNA binding"/>
    <property type="evidence" value="ECO:0007669"/>
    <property type="project" value="UniProtKB-KW"/>
</dbReference>
<dbReference type="PANTHER" id="PTHR43133">
    <property type="entry name" value="RNA POLYMERASE ECF-TYPE SIGMA FACTO"/>
    <property type="match status" value="1"/>
</dbReference>
<comment type="caution">
    <text evidence="8">The sequence shown here is derived from an EMBL/GenBank/DDBJ whole genome shotgun (WGS) entry which is preliminary data.</text>
</comment>
<keyword evidence="9" id="KW-1185">Reference proteome</keyword>
<evidence type="ECO:0000259" key="7">
    <source>
        <dbReference type="Pfam" id="PF08281"/>
    </source>
</evidence>
<dbReference type="InterPro" id="IPR007627">
    <property type="entry name" value="RNA_pol_sigma70_r2"/>
</dbReference>
<dbReference type="InterPro" id="IPR036388">
    <property type="entry name" value="WH-like_DNA-bd_sf"/>
</dbReference>
<dbReference type="Pfam" id="PF08281">
    <property type="entry name" value="Sigma70_r4_2"/>
    <property type="match status" value="1"/>
</dbReference>
<keyword evidence="4" id="KW-0238">DNA-binding</keyword>
<dbReference type="GO" id="GO:0006352">
    <property type="term" value="P:DNA-templated transcription initiation"/>
    <property type="evidence" value="ECO:0007669"/>
    <property type="project" value="InterPro"/>
</dbReference>
<feature type="domain" description="RNA polymerase sigma-70 region 2" evidence="6">
    <location>
        <begin position="11"/>
        <end position="75"/>
    </location>
</feature>
<dbReference type="NCBIfam" id="TIGR02937">
    <property type="entry name" value="sigma70-ECF"/>
    <property type="match status" value="1"/>
</dbReference>
<evidence type="ECO:0000256" key="3">
    <source>
        <dbReference type="ARBA" id="ARBA00023082"/>
    </source>
</evidence>
<dbReference type="Pfam" id="PF04542">
    <property type="entry name" value="Sigma70_r2"/>
    <property type="match status" value="1"/>
</dbReference>
<evidence type="ECO:0000256" key="4">
    <source>
        <dbReference type="ARBA" id="ARBA00023125"/>
    </source>
</evidence>
<dbReference type="Proteomes" id="UP000256913">
    <property type="component" value="Unassembled WGS sequence"/>
</dbReference>
<evidence type="ECO:0000256" key="2">
    <source>
        <dbReference type="ARBA" id="ARBA00023015"/>
    </source>
</evidence>
<accession>A0A3D9ZRV9</accession>
<dbReference type="Gene3D" id="1.10.10.10">
    <property type="entry name" value="Winged helix-like DNA-binding domain superfamily/Winged helix DNA-binding domain"/>
    <property type="match status" value="1"/>
</dbReference>
<feature type="domain" description="RNA polymerase sigma factor 70 region 4 type 2" evidence="7">
    <location>
        <begin position="101"/>
        <end position="153"/>
    </location>
</feature>
<reference evidence="8 9" key="1">
    <citation type="submission" date="2018-08" db="EMBL/GenBank/DDBJ databases">
        <title>Sequencing the genomes of 1000 actinobacteria strains.</title>
        <authorList>
            <person name="Klenk H.-P."/>
        </authorList>
    </citation>
    <scope>NUCLEOTIDE SEQUENCE [LARGE SCALE GENOMIC DNA]</scope>
    <source>
        <strain evidence="8 9">DSM 44099</strain>
    </source>
</reference>
<dbReference type="PANTHER" id="PTHR43133:SF50">
    <property type="entry name" value="ECF RNA POLYMERASE SIGMA FACTOR SIGM"/>
    <property type="match status" value="1"/>
</dbReference>
<dbReference type="InterPro" id="IPR013324">
    <property type="entry name" value="RNA_pol_sigma_r3/r4-like"/>
</dbReference>
<evidence type="ECO:0000313" key="8">
    <source>
        <dbReference type="EMBL" id="REG00117.1"/>
    </source>
</evidence>
<dbReference type="InterPro" id="IPR013249">
    <property type="entry name" value="RNA_pol_sigma70_r4_t2"/>
</dbReference>
<dbReference type="InterPro" id="IPR013325">
    <property type="entry name" value="RNA_pol_sigma_r2"/>
</dbReference>
<organism evidence="8 9">
    <name type="scientific">Asanoa ferruginea</name>
    <dbReference type="NCBI Taxonomy" id="53367"/>
    <lineage>
        <taxon>Bacteria</taxon>
        <taxon>Bacillati</taxon>
        <taxon>Actinomycetota</taxon>
        <taxon>Actinomycetes</taxon>
        <taxon>Micromonosporales</taxon>
        <taxon>Micromonosporaceae</taxon>
        <taxon>Asanoa</taxon>
    </lineage>
</organism>
<sequence>MDGEVDLHEIYRVTARRLTAQLYGLTGDYAEAQDAVHEAFARALARPSLLRGVASPEAWLRTVAMNVARSRHRRRVLFDRLAKAGRLPREEVVPSLSPDHVALVAALQRLPRVVREAVVLHYIADLPVAEVAATLGCSVEAVKTRLLRGRRALATDLGDKEATNA</sequence>
<evidence type="ECO:0000256" key="1">
    <source>
        <dbReference type="ARBA" id="ARBA00010641"/>
    </source>
</evidence>
<keyword evidence="5" id="KW-0804">Transcription</keyword>
<dbReference type="EMBL" id="QUMQ01000001">
    <property type="protein sequence ID" value="REG00117.1"/>
    <property type="molecule type" value="Genomic_DNA"/>
</dbReference>
<dbReference type="SUPFAM" id="SSF88946">
    <property type="entry name" value="Sigma2 domain of RNA polymerase sigma factors"/>
    <property type="match status" value="1"/>
</dbReference>
<evidence type="ECO:0000259" key="6">
    <source>
        <dbReference type="Pfam" id="PF04542"/>
    </source>
</evidence>
<dbReference type="SUPFAM" id="SSF88659">
    <property type="entry name" value="Sigma3 and sigma4 domains of RNA polymerase sigma factors"/>
    <property type="match status" value="1"/>
</dbReference>
<evidence type="ECO:0000256" key="5">
    <source>
        <dbReference type="ARBA" id="ARBA00023163"/>
    </source>
</evidence>
<protein>
    <submittedName>
        <fullName evidence="8">RNA polymerase sigma-70 factor (ECF subfamily)</fullName>
    </submittedName>
</protein>
<dbReference type="GO" id="GO:0016987">
    <property type="term" value="F:sigma factor activity"/>
    <property type="evidence" value="ECO:0007669"/>
    <property type="project" value="UniProtKB-KW"/>
</dbReference>
<comment type="similarity">
    <text evidence="1">Belongs to the sigma-70 factor family. ECF subfamily.</text>
</comment>
<dbReference type="InterPro" id="IPR039425">
    <property type="entry name" value="RNA_pol_sigma-70-like"/>
</dbReference>
<dbReference type="Gene3D" id="1.10.1740.10">
    <property type="match status" value="1"/>
</dbReference>
<proteinExistence type="inferred from homology"/>
<keyword evidence="3" id="KW-0731">Sigma factor</keyword>
<dbReference type="RefSeq" id="WP_239096991.1">
    <property type="nucleotide sequence ID" value="NZ_BONB01000003.1"/>
</dbReference>
<evidence type="ECO:0000313" key="9">
    <source>
        <dbReference type="Proteomes" id="UP000256913"/>
    </source>
</evidence>